<protein>
    <submittedName>
        <fullName evidence="2">Uncharacterized protein</fullName>
    </submittedName>
</protein>
<proteinExistence type="predicted"/>
<evidence type="ECO:0000313" key="3">
    <source>
        <dbReference type="Proteomes" id="UP000257109"/>
    </source>
</evidence>
<dbReference type="Proteomes" id="UP000257109">
    <property type="component" value="Unassembled WGS sequence"/>
</dbReference>
<dbReference type="EMBL" id="QJKJ01000353">
    <property type="protein sequence ID" value="RDY13042.1"/>
    <property type="molecule type" value="Genomic_DNA"/>
</dbReference>
<evidence type="ECO:0000313" key="2">
    <source>
        <dbReference type="EMBL" id="RDY13042.1"/>
    </source>
</evidence>
<dbReference type="AlphaFoldDB" id="A0A371IDA8"/>
<feature type="compositionally biased region" description="Basic and acidic residues" evidence="1">
    <location>
        <begin position="374"/>
        <end position="391"/>
    </location>
</feature>
<dbReference type="PANTHER" id="PTHR35046">
    <property type="entry name" value="ZINC KNUCKLE (CCHC-TYPE) FAMILY PROTEIN"/>
    <property type="match status" value="1"/>
</dbReference>
<sequence>MSIMFDRCLICRMTKSKVSPRGLYTPLLIPTIPLIKSLWTLCLVCLDQEEIFQNGLFFPCHKINDAFHVAILFLSEVVNSMSFAYNKVVNSTTSHSPFELVYGFNSLSLLDLFPLPIFPTSVNDERLSKAQLVKKVRRHDCIWKRNENNMPKMQTRGKMNLGKSSILIGEMTTNTRPINDLVWVHVRKDMFPHLRKSKLLPRENGQFKILKRINREDDAYLGCHNLGAQEGVNKEATLSLEGPMTRGRLKRIQKEVQHKLASLKGQEEAQEGLVLIMDPWVHHYKFEWLSEKGELIVNRQVSLAISLGSYNDDILCDEATYILLSRPWHFDRKVTHDEVSNRFTFVYLREKVVLKSPREEERKEKEKSKKTKGKIGERKREKSKSDREMKEVQPSSAHHQKPKPKASQPGRDSAHEPSQVDLGGTPRQQSEPPWVQLSSTSLPGVACNASHSKGRIGIVH</sequence>
<dbReference type="PANTHER" id="PTHR35046:SF9">
    <property type="entry name" value="RNA-DIRECTED DNA POLYMERASE"/>
    <property type="match status" value="1"/>
</dbReference>
<evidence type="ECO:0000256" key="1">
    <source>
        <dbReference type="SAM" id="MobiDB-lite"/>
    </source>
</evidence>
<feature type="non-terminal residue" evidence="2">
    <location>
        <position position="460"/>
    </location>
</feature>
<accession>A0A371IDA8</accession>
<feature type="compositionally biased region" description="Basic and acidic residues" evidence="1">
    <location>
        <begin position="357"/>
        <end position="367"/>
    </location>
</feature>
<name>A0A371IDA8_MUCPR</name>
<feature type="compositionally biased region" description="Polar residues" evidence="1">
    <location>
        <begin position="426"/>
        <end position="442"/>
    </location>
</feature>
<feature type="non-terminal residue" evidence="2">
    <location>
        <position position="1"/>
    </location>
</feature>
<reference evidence="2" key="1">
    <citation type="submission" date="2018-05" db="EMBL/GenBank/DDBJ databases">
        <title>Draft genome of Mucuna pruriens seed.</title>
        <authorList>
            <person name="Nnadi N.E."/>
            <person name="Vos R."/>
            <person name="Hasami M.H."/>
            <person name="Devisetty U.K."/>
            <person name="Aguiy J.C."/>
        </authorList>
    </citation>
    <scope>NUCLEOTIDE SEQUENCE [LARGE SCALE GENOMIC DNA]</scope>
    <source>
        <strain evidence="2">JCA_2017</strain>
    </source>
</reference>
<feature type="region of interest" description="Disordered" evidence="1">
    <location>
        <begin position="357"/>
        <end position="460"/>
    </location>
</feature>
<gene>
    <name evidence="2" type="ORF">CR513_02082</name>
</gene>
<comment type="caution">
    <text evidence="2">The sequence shown here is derived from an EMBL/GenBank/DDBJ whole genome shotgun (WGS) entry which is preliminary data.</text>
</comment>
<organism evidence="2 3">
    <name type="scientific">Mucuna pruriens</name>
    <name type="common">Velvet bean</name>
    <name type="synonym">Dolichos pruriens</name>
    <dbReference type="NCBI Taxonomy" id="157652"/>
    <lineage>
        <taxon>Eukaryota</taxon>
        <taxon>Viridiplantae</taxon>
        <taxon>Streptophyta</taxon>
        <taxon>Embryophyta</taxon>
        <taxon>Tracheophyta</taxon>
        <taxon>Spermatophyta</taxon>
        <taxon>Magnoliopsida</taxon>
        <taxon>eudicotyledons</taxon>
        <taxon>Gunneridae</taxon>
        <taxon>Pentapetalae</taxon>
        <taxon>rosids</taxon>
        <taxon>fabids</taxon>
        <taxon>Fabales</taxon>
        <taxon>Fabaceae</taxon>
        <taxon>Papilionoideae</taxon>
        <taxon>50 kb inversion clade</taxon>
        <taxon>NPAAA clade</taxon>
        <taxon>indigoferoid/millettioid clade</taxon>
        <taxon>Phaseoleae</taxon>
        <taxon>Mucuna</taxon>
    </lineage>
</organism>
<keyword evidence="3" id="KW-1185">Reference proteome</keyword>